<keyword evidence="1" id="KW-0812">Transmembrane</keyword>
<dbReference type="EMBL" id="WJKJ01000269">
    <property type="protein sequence ID" value="MBD3365159.1"/>
    <property type="molecule type" value="Genomic_DNA"/>
</dbReference>
<name>A0A9D5QD17_UNCW3</name>
<evidence type="ECO:0000256" key="1">
    <source>
        <dbReference type="SAM" id="Phobius"/>
    </source>
</evidence>
<evidence type="ECO:0008006" key="4">
    <source>
        <dbReference type="Google" id="ProtNLM"/>
    </source>
</evidence>
<dbReference type="Proteomes" id="UP000630660">
    <property type="component" value="Unassembled WGS sequence"/>
</dbReference>
<evidence type="ECO:0000313" key="2">
    <source>
        <dbReference type="EMBL" id="MBD3365159.1"/>
    </source>
</evidence>
<proteinExistence type="predicted"/>
<sequence>MKHITQVPFSCHEASKTETSLAVKLILLGAIIISLLILGYGKITDENDQTHVRINIPEPDGMASELEKSDVTGKYSTDILISLLADPSPAIRWQAVYRLSETDDPRLVVPLITLIDDPEPDVRYRVVKTLGTYNDQRVVDPLLYCLSEDDKVIRIEAIRSLGNFTDKRALRMLCLLTLDEDADIRLEAVRALGAIKDSSSIETLTDALDDESLNVKGEAAQALFSITGEFYEVDMFEEDHF</sequence>
<dbReference type="InterPro" id="IPR016024">
    <property type="entry name" value="ARM-type_fold"/>
</dbReference>
<dbReference type="GO" id="GO:0016491">
    <property type="term" value="F:oxidoreductase activity"/>
    <property type="evidence" value="ECO:0007669"/>
    <property type="project" value="TreeGrafter"/>
</dbReference>
<organism evidence="2 3">
    <name type="scientific">candidate division WOR-3 bacterium</name>
    <dbReference type="NCBI Taxonomy" id="2052148"/>
    <lineage>
        <taxon>Bacteria</taxon>
        <taxon>Bacteria division WOR-3</taxon>
    </lineage>
</organism>
<dbReference type="Pfam" id="PF13646">
    <property type="entry name" value="HEAT_2"/>
    <property type="match status" value="1"/>
</dbReference>
<dbReference type="SUPFAM" id="SSF48371">
    <property type="entry name" value="ARM repeat"/>
    <property type="match status" value="1"/>
</dbReference>
<dbReference type="PANTHER" id="PTHR12697">
    <property type="entry name" value="PBS LYASE HEAT-LIKE PROTEIN"/>
    <property type="match status" value="1"/>
</dbReference>
<dbReference type="InterPro" id="IPR011989">
    <property type="entry name" value="ARM-like"/>
</dbReference>
<dbReference type="Gene3D" id="1.25.10.10">
    <property type="entry name" value="Leucine-rich Repeat Variant"/>
    <property type="match status" value="1"/>
</dbReference>
<dbReference type="AlphaFoldDB" id="A0A9D5QD17"/>
<keyword evidence="1" id="KW-1133">Transmembrane helix</keyword>
<dbReference type="PANTHER" id="PTHR12697:SF5">
    <property type="entry name" value="DEOXYHYPUSINE HYDROXYLASE"/>
    <property type="match status" value="1"/>
</dbReference>
<gene>
    <name evidence="2" type="ORF">GF359_08085</name>
</gene>
<dbReference type="Pfam" id="PF03130">
    <property type="entry name" value="HEAT_PBS"/>
    <property type="match status" value="1"/>
</dbReference>
<dbReference type="InterPro" id="IPR004155">
    <property type="entry name" value="PBS_lyase_HEAT"/>
</dbReference>
<reference evidence="2" key="1">
    <citation type="submission" date="2019-11" db="EMBL/GenBank/DDBJ databases">
        <title>Microbial mats filling the niche in hypersaline microbial mats.</title>
        <authorList>
            <person name="Wong H.L."/>
            <person name="Macleod F.I."/>
            <person name="White R.A. III"/>
            <person name="Burns B.P."/>
        </authorList>
    </citation>
    <scope>NUCLEOTIDE SEQUENCE</scope>
    <source>
        <strain evidence="2">Bin_327</strain>
    </source>
</reference>
<accession>A0A9D5QD17</accession>
<evidence type="ECO:0000313" key="3">
    <source>
        <dbReference type="Proteomes" id="UP000630660"/>
    </source>
</evidence>
<feature type="transmembrane region" description="Helical" evidence="1">
    <location>
        <begin position="21"/>
        <end position="41"/>
    </location>
</feature>
<keyword evidence="1" id="KW-0472">Membrane</keyword>
<dbReference type="SMART" id="SM00567">
    <property type="entry name" value="EZ_HEAT"/>
    <property type="match status" value="4"/>
</dbReference>
<protein>
    <recommendedName>
        <fullName evidence="4">HEAT repeat domain-containing protein</fullName>
    </recommendedName>
</protein>
<comment type="caution">
    <text evidence="2">The sequence shown here is derived from an EMBL/GenBank/DDBJ whole genome shotgun (WGS) entry which is preliminary data.</text>
</comment>